<dbReference type="GO" id="GO:0071949">
    <property type="term" value="F:FAD binding"/>
    <property type="evidence" value="ECO:0007669"/>
    <property type="project" value="InterPro"/>
</dbReference>
<keyword evidence="2 4" id="KW-0503">Monooxygenase</keyword>
<feature type="domain" description="FAD-binding" evidence="3">
    <location>
        <begin position="287"/>
        <end position="348"/>
    </location>
</feature>
<dbReference type="SUPFAM" id="SSF51905">
    <property type="entry name" value="FAD/NAD(P)-binding domain"/>
    <property type="match status" value="1"/>
</dbReference>
<dbReference type="RefSeq" id="WP_098693194.1">
    <property type="nucleotide sequence ID" value="NZ_CP023778.1"/>
</dbReference>
<evidence type="ECO:0000259" key="3">
    <source>
        <dbReference type="Pfam" id="PF01494"/>
    </source>
</evidence>
<dbReference type="Pfam" id="PF01494">
    <property type="entry name" value="FAD_binding_3"/>
    <property type="match status" value="2"/>
</dbReference>
<gene>
    <name evidence="4" type="ORF">CRH09_06885</name>
</gene>
<dbReference type="PRINTS" id="PR00420">
    <property type="entry name" value="RNGMNOXGNASE"/>
</dbReference>
<reference evidence="4 5" key="1">
    <citation type="submission" date="2017-10" db="EMBL/GenBank/DDBJ databases">
        <title>Comparative genomics between pathogenic Norcardia.</title>
        <authorList>
            <person name="Zeng L."/>
        </authorList>
    </citation>
    <scope>NUCLEOTIDE SEQUENCE [LARGE SCALE GENOMIC DNA]</scope>
    <source>
        <strain evidence="4 5">NC_YFY_NT001</strain>
    </source>
</reference>
<evidence type="ECO:0000313" key="4">
    <source>
        <dbReference type="EMBL" id="ATL65975.1"/>
    </source>
</evidence>
<organism evidence="4 5">
    <name type="scientific">Nocardia terpenica</name>
    <dbReference type="NCBI Taxonomy" id="455432"/>
    <lineage>
        <taxon>Bacteria</taxon>
        <taxon>Bacillati</taxon>
        <taxon>Actinomycetota</taxon>
        <taxon>Actinomycetes</taxon>
        <taxon>Mycobacteriales</taxon>
        <taxon>Nocardiaceae</taxon>
        <taxon>Nocardia</taxon>
    </lineage>
</organism>
<dbReference type="GO" id="GO:0004497">
    <property type="term" value="F:monooxygenase activity"/>
    <property type="evidence" value="ECO:0007669"/>
    <property type="project" value="UniProtKB-KW"/>
</dbReference>
<sequence>MNAGSTVWEEGSSAMVIGGGVAGTVAALALTRAGIRAHIYEAHPAMAHGVGGYLSLAPNGFDALKAIGADEVVGAWGLPVPTTIMVDGAGTMLSTVAGVDGVPPTLVLTRAQLLGSLVEHVMSRGIPYSLGKRLIGVTETESGVVAHFADGTVACGDVLIGADGIRSTVRTVIDAAAPGPVYAGALSFAGIAANSCAHAEPGAMHVTRGSVALDYWGFPDGCVGWLATLPSPSPMSAEEVAETSPARWLSRLRAHYADHCPGADLIARTDPVGLMAVGALERLPAVPRWYRGRMVLLGDAAHAPSPNSGQGAALAIESAVELARCLRDLPPAAAFPAYEACRRERVESVADLVDVTDRAAVGHHIDWEAPVAAVQRTG</sequence>
<dbReference type="EMBL" id="CP023778">
    <property type="protein sequence ID" value="ATL65975.1"/>
    <property type="molecule type" value="Genomic_DNA"/>
</dbReference>
<name>A0A291RF75_9NOCA</name>
<dbReference type="GeneID" id="88357156"/>
<dbReference type="Proteomes" id="UP000221961">
    <property type="component" value="Chromosome"/>
</dbReference>
<dbReference type="KEGG" id="ntp:CRH09_06885"/>
<dbReference type="InterPro" id="IPR050493">
    <property type="entry name" value="FAD-dep_Monooxygenase_BioMet"/>
</dbReference>
<dbReference type="PANTHER" id="PTHR13789:SF309">
    <property type="entry name" value="PUTATIVE (AFU_ORTHOLOGUE AFUA_6G14510)-RELATED"/>
    <property type="match status" value="1"/>
</dbReference>
<evidence type="ECO:0000256" key="2">
    <source>
        <dbReference type="ARBA" id="ARBA00023033"/>
    </source>
</evidence>
<feature type="domain" description="FAD-binding" evidence="3">
    <location>
        <begin position="14"/>
        <end position="192"/>
    </location>
</feature>
<dbReference type="InterPro" id="IPR002938">
    <property type="entry name" value="FAD-bd"/>
</dbReference>
<keyword evidence="1" id="KW-0560">Oxidoreductase</keyword>
<protein>
    <submittedName>
        <fullName evidence="4">Monooxygenase</fullName>
    </submittedName>
</protein>
<dbReference type="AlphaFoldDB" id="A0A291RF75"/>
<proteinExistence type="predicted"/>
<dbReference type="InterPro" id="IPR036188">
    <property type="entry name" value="FAD/NAD-bd_sf"/>
</dbReference>
<accession>A0A291RF75</accession>
<dbReference type="PANTHER" id="PTHR13789">
    <property type="entry name" value="MONOOXYGENASE"/>
    <property type="match status" value="1"/>
</dbReference>
<evidence type="ECO:0000313" key="5">
    <source>
        <dbReference type="Proteomes" id="UP000221961"/>
    </source>
</evidence>
<evidence type="ECO:0000256" key="1">
    <source>
        <dbReference type="ARBA" id="ARBA00023002"/>
    </source>
</evidence>
<dbReference type="Gene3D" id="3.50.50.60">
    <property type="entry name" value="FAD/NAD(P)-binding domain"/>
    <property type="match status" value="1"/>
</dbReference>